<evidence type="ECO:0000313" key="1">
    <source>
        <dbReference type="EMBL" id="DAF57044.1"/>
    </source>
</evidence>
<organism evidence="1">
    <name type="scientific">Siphoviridae sp. ctlI314</name>
    <dbReference type="NCBI Taxonomy" id="2827927"/>
    <lineage>
        <taxon>Viruses</taxon>
        <taxon>Duplodnaviria</taxon>
        <taxon>Heunggongvirae</taxon>
        <taxon>Uroviricota</taxon>
        <taxon>Caudoviricetes</taxon>
    </lineage>
</organism>
<proteinExistence type="predicted"/>
<dbReference type="Pfam" id="PF14354">
    <property type="entry name" value="Lar_restr_allev"/>
    <property type="match status" value="1"/>
</dbReference>
<name>A0A8S5T103_9CAUD</name>
<reference evidence="1" key="1">
    <citation type="journal article" date="2021" name="Proc. Natl. Acad. Sci. U.S.A.">
        <title>A Catalog of Tens of Thousands of Viruses from Human Metagenomes Reveals Hidden Associations with Chronic Diseases.</title>
        <authorList>
            <person name="Tisza M.J."/>
            <person name="Buck C.B."/>
        </authorList>
    </citation>
    <scope>NUCLEOTIDE SEQUENCE</scope>
    <source>
        <strain evidence="1">CtlI314</strain>
    </source>
</reference>
<sequence length="65" mass="7404">MEELKPCPLCGRKPIIEHWSSGGTMYMVKCNNPDCPVPVTSYPTGHNLDEVIAEWNRRTDNEQTN</sequence>
<protein>
    <submittedName>
        <fullName evidence="1">Restriction alleviation protein</fullName>
    </submittedName>
</protein>
<dbReference type="EMBL" id="BK032727">
    <property type="protein sequence ID" value="DAF57044.1"/>
    <property type="molecule type" value="Genomic_DNA"/>
</dbReference>
<accession>A0A8S5T103</accession>